<dbReference type="GO" id="GO:0055085">
    <property type="term" value="P:transmembrane transport"/>
    <property type="evidence" value="ECO:0007669"/>
    <property type="project" value="InterPro"/>
</dbReference>
<sequence>MVRRHNLMFYIFVFLWCTLTSNPISLAGNPPESSEPIETLEVIEVTGTTVTKTSITYSFPLPSFNHSGTPTTFHHLAVPDLHFVDLPQQPLPRILLDQIGTTRGRKTGVKPLKTERPLYPRMAREQGWQGKVVLRTQITADGIVRNAIVQESSGFSLLDESAVQSVKTWLFEPAKNGEFAVASTVDLPIRFDLLQ</sequence>
<comment type="subcellular location">
    <subcellularLocation>
        <location evidence="1">Cell inner membrane</location>
        <topology evidence="1">Single-pass membrane protein</topology>
        <orientation evidence="1">Periplasmic side</orientation>
    </subcellularLocation>
</comment>
<evidence type="ECO:0000256" key="3">
    <source>
        <dbReference type="ARBA" id="ARBA00022448"/>
    </source>
</evidence>
<organism evidence="11 12">
    <name type="scientific">Candidatus Nitrospira neomarina</name>
    <dbReference type="NCBI Taxonomy" id="3020899"/>
    <lineage>
        <taxon>Bacteria</taxon>
        <taxon>Pseudomonadati</taxon>
        <taxon>Nitrospirota</taxon>
        <taxon>Nitrospiria</taxon>
        <taxon>Nitrospirales</taxon>
        <taxon>Nitrospiraceae</taxon>
        <taxon>Nitrospira</taxon>
    </lineage>
</organism>
<keyword evidence="12" id="KW-1185">Reference proteome</keyword>
<feature type="domain" description="TonB C-terminal" evidence="10">
    <location>
        <begin position="104"/>
        <end position="195"/>
    </location>
</feature>
<keyword evidence="8" id="KW-1133">Transmembrane helix</keyword>
<dbReference type="InterPro" id="IPR037682">
    <property type="entry name" value="TonB_C"/>
</dbReference>
<keyword evidence="6" id="KW-0812">Transmembrane</keyword>
<evidence type="ECO:0000256" key="2">
    <source>
        <dbReference type="ARBA" id="ARBA00006555"/>
    </source>
</evidence>
<keyword evidence="9" id="KW-0472">Membrane</keyword>
<dbReference type="KEGG" id="nneo:PQG83_19950"/>
<evidence type="ECO:0000256" key="7">
    <source>
        <dbReference type="ARBA" id="ARBA00022927"/>
    </source>
</evidence>
<dbReference type="GO" id="GO:0005886">
    <property type="term" value="C:plasma membrane"/>
    <property type="evidence" value="ECO:0007669"/>
    <property type="project" value="UniProtKB-SubCell"/>
</dbReference>
<name>A0AA96GGJ8_9BACT</name>
<comment type="similarity">
    <text evidence="2">Belongs to the TonB family.</text>
</comment>
<reference evidence="11 12" key="1">
    <citation type="submission" date="2023-01" db="EMBL/GenBank/DDBJ databases">
        <title>Cultivation and genomic characterization of new, ubiquitous marine nitrite-oxidizing bacteria from the Nitrospirales.</title>
        <authorList>
            <person name="Mueller A.J."/>
            <person name="Daebeler A."/>
            <person name="Herbold C.W."/>
            <person name="Kirkegaard R.H."/>
            <person name="Daims H."/>
        </authorList>
    </citation>
    <scope>NUCLEOTIDE SEQUENCE [LARGE SCALE GENOMIC DNA]</scope>
    <source>
        <strain evidence="11 12">DK</strain>
    </source>
</reference>
<dbReference type="PROSITE" id="PS52015">
    <property type="entry name" value="TONB_CTD"/>
    <property type="match status" value="1"/>
</dbReference>
<dbReference type="Proteomes" id="UP001302494">
    <property type="component" value="Chromosome"/>
</dbReference>
<dbReference type="AlphaFoldDB" id="A0AA96GGJ8"/>
<dbReference type="Gene3D" id="3.30.1150.10">
    <property type="match status" value="1"/>
</dbReference>
<dbReference type="InterPro" id="IPR051045">
    <property type="entry name" value="TonB-dependent_transducer"/>
</dbReference>
<dbReference type="SUPFAM" id="SSF74653">
    <property type="entry name" value="TolA/TonB C-terminal domain"/>
    <property type="match status" value="1"/>
</dbReference>
<dbReference type="PANTHER" id="PTHR33446:SF2">
    <property type="entry name" value="PROTEIN TONB"/>
    <property type="match status" value="1"/>
</dbReference>
<keyword evidence="3" id="KW-0813">Transport</keyword>
<proteinExistence type="inferred from homology"/>
<gene>
    <name evidence="11" type="ORF">PQG83_19950</name>
</gene>
<evidence type="ECO:0000259" key="10">
    <source>
        <dbReference type="PROSITE" id="PS52015"/>
    </source>
</evidence>
<dbReference type="RefSeq" id="WP_312744820.1">
    <property type="nucleotide sequence ID" value="NZ_CP116968.1"/>
</dbReference>
<dbReference type="Pfam" id="PF03544">
    <property type="entry name" value="TonB_C"/>
    <property type="match status" value="1"/>
</dbReference>
<evidence type="ECO:0000256" key="6">
    <source>
        <dbReference type="ARBA" id="ARBA00022692"/>
    </source>
</evidence>
<evidence type="ECO:0000313" key="12">
    <source>
        <dbReference type="Proteomes" id="UP001302494"/>
    </source>
</evidence>
<evidence type="ECO:0000256" key="4">
    <source>
        <dbReference type="ARBA" id="ARBA00022475"/>
    </source>
</evidence>
<evidence type="ECO:0000256" key="9">
    <source>
        <dbReference type="ARBA" id="ARBA00023136"/>
    </source>
</evidence>
<evidence type="ECO:0000256" key="8">
    <source>
        <dbReference type="ARBA" id="ARBA00022989"/>
    </source>
</evidence>
<accession>A0AA96GGJ8</accession>
<keyword evidence="5" id="KW-0997">Cell inner membrane</keyword>
<dbReference type="GO" id="GO:0015031">
    <property type="term" value="P:protein transport"/>
    <property type="evidence" value="ECO:0007669"/>
    <property type="project" value="UniProtKB-KW"/>
</dbReference>
<keyword evidence="4" id="KW-1003">Cell membrane</keyword>
<dbReference type="InterPro" id="IPR006260">
    <property type="entry name" value="TonB/TolA_C"/>
</dbReference>
<dbReference type="EMBL" id="CP116968">
    <property type="protein sequence ID" value="WNM61989.1"/>
    <property type="molecule type" value="Genomic_DNA"/>
</dbReference>
<keyword evidence="7" id="KW-0653">Protein transport</keyword>
<dbReference type="NCBIfam" id="TIGR01352">
    <property type="entry name" value="tonB_Cterm"/>
    <property type="match status" value="1"/>
</dbReference>
<evidence type="ECO:0000256" key="1">
    <source>
        <dbReference type="ARBA" id="ARBA00004383"/>
    </source>
</evidence>
<protein>
    <submittedName>
        <fullName evidence="11">Energy transducer TonB</fullName>
    </submittedName>
</protein>
<dbReference type="PANTHER" id="PTHR33446">
    <property type="entry name" value="PROTEIN TONB-RELATED"/>
    <property type="match status" value="1"/>
</dbReference>
<evidence type="ECO:0000256" key="5">
    <source>
        <dbReference type="ARBA" id="ARBA00022519"/>
    </source>
</evidence>
<evidence type="ECO:0000313" key="11">
    <source>
        <dbReference type="EMBL" id="WNM61989.1"/>
    </source>
</evidence>